<proteinExistence type="inferred from homology"/>
<evidence type="ECO:0000313" key="5">
    <source>
        <dbReference type="EMBL" id="OHA60556.1"/>
    </source>
</evidence>
<evidence type="ECO:0000313" key="6">
    <source>
        <dbReference type="Proteomes" id="UP000177090"/>
    </source>
</evidence>
<dbReference type="InterPro" id="IPR020081">
    <property type="entry name" value="SsrA-bd_prot_CS"/>
</dbReference>
<comment type="function">
    <text evidence="3">Required for rescue of stalled ribosomes mediated by trans-translation. Binds to transfer-messenger RNA (tmRNA), required for stable association of tmRNA with ribosomes. tmRNA and SmpB together mimic tRNA shape, replacing the anticodon stem-loop with SmpB. tmRNA is encoded by the ssrA gene; the 2 termini fold to resemble tRNA(Ala) and it encodes a 'tag peptide', a short internal open reading frame. During trans-translation Ala-aminoacylated tmRNA acts like a tRNA, entering the A-site of stalled ribosomes, displacing the stalled mRNA. The ribosome then switches to translate the ORF on the tmRNA; the nascent peptide is terminated with the 'tag peptide' encoded by the tmRNA and targeted for degradation. The ribosome is freed to recommence translation, which seems to be the essential function of trans-translation.</text>
</comment>
<comment type="caution">
    <text evidence="5">The sequence shown here is derived from an EMBL/GenBank/DDBJ whole genome shotgun (WGS) entry which is preliminary data.</text>
</comment>
<comment type="subcellular location">
    <subcellularLocation>
        <location evidence="3">Cytoplasm</location>
    </subcellularLocation>
    <text evidence="3">The tmRNA-SmpB complex associates with stalled 70S ribosomes.</text>
</comment>
<sequence>MALAENSKARFNYEILKSFDAGIELFGHEVKALKTGKGALLGSHVVVRGGEAFLVGASIAPYQSGNVPEDYDAERARKLLLTKGELQELADAEGTKGLTIVALKVYNKGNRLKLQVGIARGKKQYDKRHSIKKRDMERELGRTLKR</sequence>
<dbReference type="Gene3D" id="2.40.280.10">
    <property type="match status" value="1"/>
</dbReference>
<dbReference type="GO" id="GO:0003723">
    <property type="term" value="F:RNA binding"/>
    <property type="evidence" value="ECO:0007669"/>
    <property type="project" value="UniProtKB-UniRule"/>
</dbReference>
<evidence type="ECO:0000256" key="3">
    <source>
        <dbReference type="HAMAP-Rule" id="MF_00023"/>
    </source>
</evidence>
<dbReference type="PROSITE" id="PS01317">
    <property type="entry name" value="SSRP"/>
    <property type="match status" value="1"/>
</dbReference>
<dbReference type="NCBIfam" id="TIGR00086">
    <property type="entry name" value="smpB"/>
    <property type="match status" value="1"/>
</dbReference>
<comment type="similarity">
    <text evidence="3">Belongs to the SmpB family.</text>
</comment>
<accession>A0A1G2QJ46</accession>
<evidence type="ECO:0000256" key="4">
    <source>
        <dbReference type="SAM" id="MobiDB-lite"/>
    </source>
</evidence>
<dbReference type="GO" id="GO:0070929">
    <property type="term" value="P:trans-translation"/>
    <property type="evidence" value="ECO:0007669"/>
    <property type="project" value="UniProtKB-UniRule"/>
</dbReference>
<dbReference type="HAMAP" id="MF_00023">
    <property type="entry name" value="SmpB"/>
    <property type="match status" value="1"/>
</dbReference>
<dbReference type="GO" id="GO:0070930">
    <property type="term" value="P:trans-translation-dependent protein tagging"/>
    <property type="evidence" value="ECO:0007669"/>
    <property type="project" value="TreeGrafter"/>
</dbReference>
<dbReference type="NCBIfam" id="NF003843">
    <property type="entry name" value="PRK05422.1"/>
    <property type="match status" value="1"/>
</dbReference>
<dbReference type="InterPro" id="IPR023620">
    <property type="entry name" value="SmpB"/>
</dbReference>
<dbReference type="Proteomes" id="UP000177090">
    <property type="component" value="Unassembled WGS sequence"/>
</dbReference>
<reference evidence="5 6" key="1">
    <citation type="journal article" date="2016" name="Nat. Commun.">
        <title>Thousands of microbial genomes shed light on interconnected biogeochemical processes in an aquifer system.</title>
        <authorList>
            <person name="Anantharaman K."/>
            <person name="Brown C.T."/>
            <person name="Hug L.A."/>
            <person name="Sharon I."/>
            <person name="Castelle C.J."/>
            <person name="Probst A.J."/>
            <person name="Thomas B.C."/>
            <person name="Singh A."/>
            <person name="Wilkins M.J."/>
            <person name="Karaoz U."/>
            <person name="Brodie E.L."/>
            <person name="Williams K.H."/>
            <person name="Hubbard S.S."/>
            <person name="Banfield J.F."/>
        </authorList>
    </citation>
    <scope>NUCLEOTIDE SEQUENCE [LARGE SCALE GENOMIC DNA]</scope>
</reference>
<dbReference type="Pfam" id="PF01668">
    <property type="entry name" value="SmpB"/>
    <property type="match status" value="1"/>
</dbReference>
<dbReference type="PANTHER" id="PTHR30308:SF2">
    <property type="entry name" value="SSRA-BINDING PROTEIN"/>
    <property type="match status" value="1"/>
</dbReference>
<keyword evidence="1 3" id="KW-0963">Cytoplasm</keyword>
<organism evidence="5 6">
    <name type="scientific">Candidatus Vogelbacteria bacterium RIFOXYD1_FULL_51_18</name>
    <dbReference type="NCBI Taxonomy" id="1802440"/>
    <lineage>
        <taxon>Bacteria</taxon>
        <taxon>Candidatus Vogeliibacteriota</taxon>
    </lineage>
</organism>
<evidence type="ECO:0000256" key="1">
    <source>
        <dbReference type="ARBA" id="ARBA00022490"/>
    </source>
</evidence>
<dbReference type="PANTHER" id="PTHR30308">
    <property type="entry name" value="TMRNA-BINDING COMPONENT OF TRANS-TRANSLATION TAGGING COMPLEX"/>
    <property type="match status" value="1"/>
</dbReference>
<dbReference type="GO" id="GO:0005829">
    <property type="term" value="C:cytosol"/>
    <property type="evidence" value="ECO:0007669"/>
    <property type="project" value="TreeGrafter"/>
</dbReference>
<dbReference type="AlphaFoldDB" id="A0A1G2QJ46"/>
<feature type="region of interest" description="Disordered" evidence="4">
    <location>
        <begin position="127"/>
        <end position="146"/>
    </location>
</feature>
<protein>
    <recommendedName>
        <fullName evidence="3">SsrA-binding protein</fullName>
    </recommendedName>
    <alternativeName>
        <fullName evidence="3">Small protein B</fullName>
    </alternativeName>
</protein>
<dbReference type="InterPro" id="IPR000037">
    <property type="entry name" value="SsrA-bd_prot"/>
</dbReference>
<keyword evidence="2 3" id="KW-0694">RNA-binding</keyword>
<dbReference type="STRING" id="1802440.A2569_02195"/>
<dbReference type="SUPFAM" id="SSF74982">
    <property type="entry name" value="Small protein B (SmpB)"/>
    <property type="match status" value="1"/>
</dbReference>
<name>A0A1G2QJ46_9BACT</name>
<dbReference type="EMBL" id="MHTL01000012">
    <property type="protein sequence ID" value="OHA60556.1"/>
    <property type="molecule type" value="Genomic_DNA"/>
</dbReference>
<evidence type="ECO:0000256" key="2">
    <source>
        <dbReference type="ARBA" id="ARBA00022884"/>
    </source>
</evidence>
<gene>
    <name evidence="3" type="primary">smpB</name>
    <name evidence="5" type="ORF">A2569_02195</name>
</gene>